<gene>
    <name evidence="2" type="ORF">DVA86_23335</name>
</gene>
<reference evidence="2 3" key="1">
    <citation type="submission" date="2018-07" db="EMBL/GenBank/DDBJ databases">
        <title>Draft genome of the type strain Streptomyces armeniacus ATCC 15676.</title>
        <authorList>
            <person name="Labana P."/>
            <person name="Gosse J.T."/>
            <person name="Boddy C.N."/>
        </authorList>
    </citation>
    <scope>NUCLEOTIDE SEQUENCE [LARGE SCALE GENOMIC DNA]</scope>
    <source>
        <strain evidence="2 3">ATCC 15676</strain>
    </source>
</reference>
<sequence>MRRWTGTLAALAVAAAMAGCSGGDGDGDGGGGGREFTVPAALCGVDVPEKALSPLLPGEGEDVRVGDDRSKRRLCHVSVDDRRVLDVTYSGTGDFHDPMSAGERESLARPRAMADLPFDGKGATGERNAMATARCGGEGPPYLVVDVGVNPEVTADEEQRRADMGRFATAFLESAKKDRGCTA</sequence>
<feature type="chain" id="PRO_5039597843" description="DUF3558 domain-containing protein" evidence="1">
    <location>
        <begin position="19"/>
        <end position="183"/>
    </location>
</feature>
<dbReference type="AlphaFoldDB" id="A0A345XU26"/>
<accession>A0A345XU26</accession>
<keyword evidence="3" id="KW-1185">Reference proteome</keyword>
<proteinExistence type="predicted"/>
<dbReference type="RefSeq" id="WP_208881100.1">
    <property type="nucleotide sequence ID" value="NZ_CP031320.1"/>
</dbReference>
<dbReference type="EMBL" id="CP031320">
    <property type="protein sequence ID" value="AXK35142.1"/>
    <property type="molecule type" value="Genomic_DNA"/>
</dbReference>
<evidence type="ECO:0000313" key="2">
    <source>
        <dbReference type="EMBL" id="AXK35142.1"/>
    </source>
</evidence>
<name>A0A345XU26_9ACTN</name>
<protein>
    <recommendedName>
        <fullName evidence="4">DUF3558 domain-containing protein</fullName>
    </recommendedName>
</protein>
<dbReference type="PROSITE" id="PS51257">
    <property type="entry name" value="PROKAR_LIPOPROTEIN"/>
    <property type="match status" value="1"/>
</dbReference>
<organism evidence="2 3">
    <name type="scientific">Streptomyces armeniacus</name>
    <dbReference type="NCBI Taxonomy" id="83291"/>
    <lineage>
        <taxon>Bacteria</taxon>
        <taxon>Bacillati</taxon>
        <taxon>Actinomycetota</taxon>
        <taxon>Actinomycetes</taxon>
        <taxon>Kitasatosporales</taxon>
        <taxon>Streptomycetaceae</taxon>
        <taxon>Streptomyces</taxon>
    </lineage>
</organism>
<evidence type="ECO:0000313" key="3">
    <source>
        <dbReference type="Proteomes" id="UP000254425"/>
    </source>
</evidence>
<feature type="signal peptide" evidence="1">
    <location>
        <begin position="1"/>
        <end position="18"/>
    </location>
</feature>
<evidence type="ECO:0000256" key="1">
    <source>
        <dbReference type="SAM" id="SignalP"/>
    </source>
</evidence>
<dbReference type="KEGG" id="sarm:DVA86_23335"/>
<evidence type="ECO:0008006" key="4">
    <source>
        <dbReference type="Google" id="ProtNLM"/>
    </source>
</evidence>
<keyword evidence="1" id="KW-0732">Signal</keyword>
<dbReference type="Proteomes" id="UP000254425">
    <property type="component" value="Chromosome"/>
</dbReference>